<keyword evidence="1" id="KW-0812">Transmembrane</keyword>
<name>A0A0F2DQS0_STRMT</name>
<evidence type="ECO:0000313" key="2">
    <source>
        <dbReference type="EMBL" id="KJQ73392.1"/>
    </source>
</evidence>
<protein>
    <submittedName>
        <fullName evidence="2">Uncharacterized protein</fullName>
    </submittedName>
</protein>
<reference evidence="2 3" key="1">
    <citation type="submission" date="2015-02" db="EMBL/GenBank/DDBJ databases">
        <title>Evolution of amylase-binding proteins of oral streptococcal species.</title>
        <authorList>
            <person name="Haase E.M."/>
        </authorList>
    </citation>
    <scope>NUCLEOTIDE SEQUENCE [LARGE SCALE GENOMIC DNA]</scope>
    <source>
        <strain evidence="2 3">SK137</strain>
    </source>
</reference>
<gene>
    <name evidence="2" type="ORF">TZ91_01000</name>
</gene>
<dbReference type="EMBL" id="JYGQ01000001">
    <property type="protein sequence ID" value="KJQ73392.1"/>
    <property type="molecule type" value="Genomic_DNA"/>
</dbReference>
<organism evidence="2 3">
    <name type="scientific">Streptococcus mitis</name>
    <dbReference type="NCBI Taxonomy" id="28037"/>
    <lineage>
        <taxon>Bacteria</taxon>
        <taxon>Bacillati</taxon>
        <taxon>Bacillota</taxon>
        <taxon>Bacilli</taxon>
        <taxon>Lactobacillales</taxon>
        <taxon>Streptococcaceae</taxon>
        <taxon>Streptococcus</taxon>
        <taxon>Streptococcus mitis group</taxon>
    </lineage>
</organism>
<proteinExistence type="predicted"/>
<feature type="transmembrane region" description="Helical" evidence="1">
    <location>
        <begin position="6"/>
        <end position="24"/>
    </location>
</feature>
<evidence type="ECO:0000313" key="3">
    <source>
        <dbReference type="Proteomes" id="UP000033415"/>
    </source>
</evidence>
<dbReference type="AlphaFoldDB" id="A0A0F2DQS0"/>
<dbReference type="RefSeq" id="WP_200872823.1">
    <property type="nucleotide sequence ID" value="NZ_JYGQ01000001.1"/>
</dbReference>
<accession>A0A0F2DQS0</accession>
<dbReference type="PATRIC" id="fig|28037.213.peg.972"/>
<keyword evidence="1" id="KW-1133">Transmembrane helix</keyword>
<dbReference type="Proteomes" id="UP000033415">
    <property type="component" value="Unassembled WGS sequence"/>
</dbReference>
<keyword evidence="1" id="KW-0472">Membrane</keyword>
<comment type="caution">
    <text evidence="2">The sequence shown here is derived from an EMBL/GenBank/DDBJ whole genome shotgun (WGS) entry which is preliminary data.</text>
</comment>
<sequence length="53" mass="6620">MNELVWFYFTVIINLIIGFATYYASKRDRKKRIDEYKKIQDDELERVRKKFNL</sequence>
<evidence type="ECO:0000256" key="1">
    <source>
        <dbReference type="SAM" id="Phobius"/>
    </source>
</evidence>